<dbReference type="CDD" id="cd02947">
    <property type="entry name" value="TRX_family"/>
    <property type="match status" value="1"/>
</dbReference>
<dbReference type="PRINTS" id="PR00421">
    <property type="entry name" value="THIOREDOXIN"/>
</dbReference>
<evidence type="ECO:0000256" key="7">
    <source>
        <dbReference type="NCBIfam" id="TIGR01068"/>
    </source>
</evidence>
<evidence type="ECO:0000256" key="4">
    <source>
        <dbReference type="ARBA" id="ARBA00022982"/>
    </source>
</evidence>
<comment type="similarity">
    <text evidence="1">Belongs to the thioredoxin family.</text>
</comment>
<dbReference type="FunFam" id="3.40.30.10:FF:000001">
    <property type="entry name" value="Thioredoxin"/>
    <property type="match status" value="1"/>
</dbReference>
<keyword evidence="3" id="KW-0479">Metal-binding</keyword>
<evidence type="ECO:0000313" key="10">
    <source>
        <dbReference type="Proteomes" id="UP000541535"/>
    </source>
</evidence>
<evidence type="ECO:0000256" key="3">
    <source>
        <dbReference type="ARBA" id="ARBA00022723"/>
    </source>
</evidence>
<dbReference type="NCBIfam" id="NF008229">
    <property type="entry name" value="PRK10996.1"/>
    <property type="match status" value="1"/>
</dbReference>
<accession>A0A7W5BDC1</accession>
<evidence type="ECO:0000256" key="5">
    <source>
        <dbReference type="ARBA" id="ARBA00023157"/>
    </source>
</evidence>
<organism evidence="9 10">
    <name type="scientific">Pseudoduganella violacea</name>
    <dbReference type="NCBI Taxonomy" id="1715466"/>
    <lineage>
        <taxon>Bacteria</taxon>
        <taxon>Pseudomonadati</taxon>
        <taxon>Pseudomonadota</taxon>
        <taxon>Betaproteobacteria</taxon>
        <taxon>Burkholderiales</taxon>
        <taxon>Oxalobacteraceae</taxon>
        <taxon>Telluria group</taxon>
        <taxon>Pseudoduganella</taxon>
    </lineage>
</organism>
<dbReference type="InterPro" id="IPR005746">
    <property type="entry name" value="Thioredoxin"/>
</dbReference>
<dbReference type="RefSeq" id="WP_183442511.1">
    <property type="nucleotide sequence ID" value="NZ_JACHXD010000011.1"/>
</dbReference>
<keyword evidence="6" id="KW-0676">Redox-active center</keyword>
<sequence length="152" mass="16847">MTTSSSAPAEALHIVCPHCDAVNRVPAARLREEPVCGKCQKPLFTGQPVDLSSARFLKHIERSDLPVLVDFWAPWCGPCRQMAPFYAQAAQRLEPAFRVVKVNTEEAQDLAARYAIRSIPTLALFKGGREVARQPGAMDVNNILAWVQQHAR</sequence>
<evidence type="ECO:0000256" key="1">
    <source>
        <dbReference type="ARBA" id="ARBA00008987"/>
    </source>
</evidence>
<proteinExistence type="inferred from homology"/>
<dbReference type="SUPFAM" id="SSF52833">
    <property type="entry name" value="Thioredoxin-like"/>
    <property type="match status" value="1"/>
</dbReference>
<keyword evidence="2" id="KW-0813">Transport</keyword>
<dbReference type="PROSITE" id="PS00194">
    <property type="entry name" value="THIOREDOXIN_1"/>
    <property type="match status" value="1"/>
</dbReference>
<comment type="caution">
    <text evidence="9">The sequence shown here is derived from an EMBL/GenBank/DDBJ whole genome shotgun (WGS) entry which is preliminary data.</text>
</comment>
<evidence type="ECO:0000256" key="2">
    <source>
        <dbReference type="ARBA" id="ARBA00022448"/>
    </source>
</evidence>
<dbReference type="InterPro" id="IPR036249">
    <property type="entry name" value="Thioredoxin-like_sf"/>
</dbReference>
<dbReference type="EMBL" id="JACHXD010000011">
    <property type="protein sequence ID" value="MBB3120746.1"/>
    <property type="molecule type" value="Genomic_DNA"/>
</dbReference>
<dbReference type="PROSITE" id="PS51352">
    <property type="entry name" value="THIOREDOXIN_2"/>
    <property type="match status" value="1"/>
</dbReference>
<gene>
    <name evidence="9" type="ORF">FHS03_003816</name>
</gene>
<name>A0A7W5BDC1_9BURK</name>
<dbReference type="NCBIfam" id="TIGR01068">
    <property type="entry name" value="thioredoxin"/>
    <property type="match status" value="1"/>
</dbReference>
<dbReference type="PANTHER" id="PTHR45663:SF11">
    <property type="entry name" value="GEO12009P1"/>
    <property type="match status" value="1"/>
</dbReference>
<dbReference type="Proteomes" id="UP000541535">
    <property type="component" value="Unassembled WGS sequence"/>
</dbReference>
<dbReference type="Pfam" id="PF21352">
    <property type="entry name" value="Zn_ribbon_Thio2"/>
    <property type="match status" value="1"/>
</dbReference>
<dbReference type="GO" id="GO:0015035">
    <property type="term" value="F:protein-disulfide reductase activity"/>
    <property type="evidence" value="ECO:0007669"/>
    <property type="project" value="UniProtKB-UniRule"/>
</dbReference>
<dbReference type="InterPro" id="IPR049299">
    <property type="entry name" value="Thio2_N"/>
</dbReference>
<keyword evidence="4" id="KW-0249">Electron transport</keyword>
<dbReference type="GO" id="GO:0045454">
    <property type="term" value="P:cell redox homeostasis"/>
    <property type="evidence" value="ECO:0007669"/>
    <property type="project" value="TreeGrafter"/>
</dbReference>
<dbReference type="AlphaFoldDB" id="A0A7W5BDC1"/>
<feature type="domain" description="Thioredoxin" evidence="8">
    <location>
        <begin position="19"/>
        <end position="152"/>
    </location>
</feature>
<dbReference type="Gene3D" id="2.30.30.380">
    <property type="entry name" value="Zn-finger domain of Sec23/24"/>
    <property type="match status" value="1"/>
</dbReference>
<evidence type="ECO:0000256" key="6">
    <source>
        <dbReference type="ARBA" id="ARBA00023284"/>
    </source>
</evidence>
<reference evidence="9 10" key="1">
    <citation type="submission" date="2020-08" db="EMBL/GenBank/DDBJ databases">
        <title>Genomic Encyclopedia of Type Strains, Phase III (KMG-III): the genomes of soil and plant-associated and newly described type strains.</title>
        <authorList>
            <person name="Whitman W."/>
        </authorList>
    </citation>
    <scope>NUCLEOTIDE SEQUENCE [LARGE SCALE GENOMIC DNA]</scope>
    <source>
        <strain evidence="9 10">CECT 8897</strain>
    </source>
</reference>
<dbReference type="InterPro" id="IPR013766">
    <property type="entry name" value="Thioredoxin_domain"/>
</dbReference>
<protein>
    <recommendedName>
        <fullName evidence="7">Thioredoxin</fullName>
    </recommendedName>
</protein>
<dbReference type="Gene3D" id="3.40.30.10">
    <property type="entry name" value="Glutaredoxin"/>
    <property type="match status" value="1"/>
</dbReference>
<evidence type="ECO:0000313" key="9">
    <source>
        <dbReference type="EMBL" id="MBB3120746.1"/>
    </source>
</evidence>
<dbReference type="InterPro" id="IPR017937">
    <property type="entry name" value="Thioredoxin_CS"/>
</dbReference>
<keyword evidence="5" id="KW-1015">Disulfide bond</keyword>
<keyword evidence="10" id="KW-1185">Reference proteome</keyword>
<dbReference type="PANTHER" id="PTHR45663">
    <property type="entry name" value="GEO12009P1"/>
    <property type="match status" value="1"/>
</dbReference>
<evidence type="ECO:0000259" key="8">
    <source>
        <dbReference type="PROSITE" id="PS51352"/>
    </source>
</evidence>
<dbReference type="GO" id="GO:0046872">
    <property type="term" value="F:metal ion binding"/>
    <property type="evidence" value="ECO:0007669"/>
    <property type="project" value="UniProtKB-KW"/>
</dbReference>
<dbReference type="Pfam" id="PF00085">
    <property type="entry name" value="Thioredoxin"/>
    <property type="match status" value="1"/>
</dbReference>
<dbReference type="GO" id="GO:0005829">
    <property type="term" value="C:cytosol"/>
    <property type="evidence" value="ECO:0007669"/>
    <property type="project" value="TreeGrafter"/>
</dbReference>
<keyword evidence="9" id="KW-0560">Oxidoreductase</keyword>